<accession>A0A7W9IF10</accession>
<dbReference type="AlphaFoldDB" id="A0A7W9IF10"/>
<keyword evidence="4 8" id="KW-0418">Kinase</keyword>
<evidence type="ECO:0000256" key="6">
    <source>
        <dbReference type="SAM" id="MobiDB-lite"/>
    </source>
</evidence>
<dbReference type="InterPro" id="IPR000719">
    <property type="entry name" value="Prot_kinase_dom"/>
</dbReference>
<dbReference type="InterPro" id="IPR008271">
    <property type="entry name" value="Ser/Thr_kinase_AS"/>
</dbReference>
<comment type="caution">
    <text evidence="8">The sequence shown here is derived from an EMBL/GenBank/DDBJ whole genome shotgun (WGS) entry which is preliminary data.</text>
</comment>
<dbReference type="Gene3D" id="1.10.510.10">
    <property type="entry name" value="Transferase(Phosphotransferase) domain 1"/>
    <property type="match status" value="1"/>
</dbReference>
<sequence>MPDRAPLRPEDPEHVREYRLTARLGEGGQGTVYLGESPTGARVAVKLLRADLTQDAEAMERFVREVSTTRRVSPFCTAAVLDTGVDHHRPYIVSEYIDGPTLQEVVTTEGPREGAVLHRLAIGTVTALVAIHQAEIVHRDFKPSNVLLAPDGPRVIDFGIAKALDRTSTLTGTAIGTPAYMTPEQLEGKNAGSPADMFAWGCTMVFAATGAPPFGTDSLAAIFNRIMNLTPDLSAITDPALRELVGHCLAKDPTQRPTASEALMRLLGHATGASGMTGEASTGSALPAAPQGILAQGSAVAAQHTGPGPNGYPPGTLPGAAFLSPPARVEDRTWYGSGSTGGQPYPAEQHRHPQQNPPPQQAYHQAGPGPGPGPQQAYHQTHSGAPTFPSHPAAPYQGAVAAAYPPQGAAPAKSRRGLWAAVGGFATVVLVAGGIVAVVNNGSSDTPATPRADRTGQATGRSTPGPTPAPVPTADQEIKLPDSSITIHESYEDPIKLTSYTLARGDDYSLYIRETNTRQFVKNNTYRDYVLNSSGTQALATNRDYDSNNEEYISIVDVRTGGASAVRITKSPFYATSPQWSPDGTKGMFNLYETDEEPDIAPQLYGYAIVDIATKKATVVPVKGIGIWPFFWRADSRAIGAWLSDVDTKKYLRFYDLQGTPLQTLRDVGEPIWIDGESVSPSGALMITSCPETNEICLRSTTATAGGEPKVRIPFWTERIICWYDDRHIVAWQQGDSGQEAVVIDFKGRVKRVLATNTESEDTTQQAMSFTRTG</sequence>
<keyword evidence="3" id="KW-0547">Nucleotide-binding</keyword>
<evidence type="ECO:0000259" key="7">
    <source>
        <dbReference type="PROSITE" id="PS50011"/>
    </source>
</evidence>
<dbReference type="SUPFAM" id="SSF82171">
    <property type="entry name" value="DPP6 N-terminal domain-like"/>
    <property type="match status" value="1"/>
</dbReference>
<dbReference type="InterPro" id="IPR011009">
    <property type="entry name" value="Kinase-like_dom_sf"/>
</dbReference>
<dbReference type="SUPFAM" id="SSF56112">
    <property type="entry name" value="Protein kinase-like (PK-like)"/>
    <property type="match status" value="1"/>
</dbReference>
<feature type="region of interest" description="Disordered" evidence="6">
    <location>
        <begin position="297"/>
        <end position="394"/>
    </location>
</feature>
<feature type="region of interest" description="Disordered" evidence="6">
    <location>
        <begin position="440"/>
        <end position="475"/>
    </location>
</feature>
<keyword evidence="5" id="KW-0067">ATP-binding</keyword>
<dbReference type="Gene3D" id="3.30.200.20">
    <property type="entry name" value="Phosphorylase Kinase, domain 1"/>
    <property type="match status" value="1"/>
</dbReference>
<evidence type="ECO:0000256" key="3">
    <source>
        <dbReference type="ARBA" id="ARBA00022741"/>
    </source>
</evidence>
<evidence type="ECO:0000256" key="2">
    <source>
        <dbReference type="ARBA" id="ARBA00022679"/>
    </source>
</evidence>
<reference evidence="8 9" key="1">
    <citation type="submission" date="2020-08" db="EMBL/GenBank/DDBJ databases">
        <title>Sequencing the genomes of 1000 actinobacteria strains.</title>
        <authorList>
            <person name="Klenk H.-P."/>
        </authorList>
    </citation>
    <scope>NUCLEOTIDE SEQUENCE [LARGE SCALE GENOMIC DNA]</scope>
    <source>
        <strain evidence="8 9">DSM 46887</strain>
    </source>
</reference>
<dbReference type="PANTHER" id="PTHR43671:SF13">
    <property type="entry name" value="SERINE_THREONINE-PROTEIN KINASE NEK2"/>
    <property type="match status" value="1"/>
</dbReference>
<dbReference type="GO" id="GO:0004674">
    <property type="term" value="F:protein serine/threonine kinase activity"/>
    <property type="evidence" value="ECO:0007669"/>
    <property type="project" value="UniProtKB-EC"/>
</dbReference>
<keyword evidence="2" id="KW-0808">Transferase</keyword>
<dbReference type="PROSITE" id="PS50011">
    <property type="entry name" value="PROTEIN_KINASE_DOM"/>
    <property type="match status" value="1"/>
</dbReference>
<evidence type="ECO:0000256" key="5">
    <source>
        <dbReference type="ARBA" id="ARBA00022840"/>
    </source>
</evidence>
<keyword evidence="9" id="KW-1185">Reference proteome</keyword>
<dbReference type="EC" id="2.7.11.1" evidence="1"/>
<evidence type="ECO:0000313" key="8">
    <source>
        <dbReference type="EMBL" id="MBB5819544.1"/>
    </source>
</evidence>
<dbReference type="GO" id="GO:0005524">
    <property type="term" value="F:ATP binding"/>
    <property type="evidence" value="ECO:0007669"/>
    <property type="project" value="UniProtKB-KW"/>
</dbReference>
<dbReference type="Proteomes" id="UP000540685">
    <property type="component" value="Unassembled WGS sequence"/>
</dbReference>
<dbReference type="PROSITE" id="PS00108">
    <property type="entry name" value="PROTEIN_KINASE_ST"/>
    <property type="match status" value="1"/>
</dbReference>
<gene>
    <name evidence="8" type="ORF">F4562_002606</name>
</gene>
<evidence type="ECO:0000256" key="1">
    <source>
        <dbReference type="ARBA" id="ARBA00012513"/>
    </source>
</evidence>
<dbReference type="EMBL" id="JACHMP010000001">
    <property type="protein sequence ID" value="MBB5819544.1"/>
    <property type="molecule type" value="Genomic_DNA"/>
</dbReference>
<dbReference type="PANTHER" id="PTHR43671">
    <property type="entry name" value="SERINE/THREONINE-PROTEIN KINASE NEK"/>
    <property type="match status" value="1"/>
</dbReference>
<dbReference type="Pfam" id="PF00069">
    <property type="entry name" value="Pkinase"/>
    <property type="match status" value="1"/>
</dbReference>
<evidence type="ECO:0000313" key="9">
    <source>
        <dbReference type="Proteomes" id="UP000540685"/>
    </source>
</evidence>
<feature type="domain" description="Protein kinase" evidence="7">
    <location>
        <begin position="18"/>
        <end position="272"/>
    </location>
</feature>
<protein>
    <recommendedName>
        <fullName evidence="1">non-specific serine/threonine protein kinase</fullName>
        <ecNumber evidence="1">2.7.11.1</ecNumber>
    </recommendedName>
</protein>
<organism evidence="8 9">
    <name type="scientific">Streptosporangium becharense</name>
    <dbReference type="NCBI Taxonomy" id="1816182"/>
    <lineage>
        <taxon>Bacteria</taxon>
        <taxon>Bacillati</taxon>
        <taxon>Actinomycetota</taxon>
        <taxon>Actinomycetes</taxon>
        <taxon>Streptosporangiales</taxon>
        <taxon>Streptosporangiaceae</taxon>
        <taxon>Streptosporangium</taxon>
    </lineage>
</organism>
<dbReference type="RefSeq" id="WP_184538339.1">
    <property type="nucleotide sequence ID" value="NZ_JACHMP010000001.1"/>
</dbReference>
<dbReference type="InterPro" id="IPR050660">
    <property type="entry name" value="NEK_Ser/Thr_kinase"/>
</dbReference>
<proteinExistence type="predicted"/>
<evidence type="ECO:0000256" key="4">
    <source>
        <dbReference type="ARBA" id="ARBA00022777"/>
    </source>
</evidence>
<name>A0A7W9IF10_9ACTN</name>
<dbReference type="InterPro" id="IPR011042">
    <property type="entry name" value="6-blade_b-propeller_TolB-like"/>
</dbReference>
<dbReference type="CDD" id="cd14014">
    <property type="entry name" value="STKc_PknB_like"/>
    <property type="match status" value="1"/>
</dbReference>
<dbReference type="Gene3D" id="2.120.10.30">
    <property type="entry name" value="TolB, C-terminal domain"/>
    <property type="match status" value="1"/>
</dbReference>